<dbReference type="EMBL" id="UINC01130492">
    <property type="protein sequence ID" value="SVD11596.1"/>
    <property type="molecule type" value="Genomic_DNA"/>
</dbReference>
<proteinExistence type="predicted"/>
<protein>
    <submittedName>
        <fullName evidence="1">Uncharacterized protein</fullName>
    </submittedName>
</protein>
<dbReference type="AlphaFoldDB" id="A0A382SP34"/>
<reference evidence="1" key="1">
    <citation type="submission" date="2018-05" db="EMBL/GenBank/DDBJ databases">
        <authorList>
            <person name="Lanie J.A."/>
            <person name="Ng W.-L."/>
            <person name="Kazmierczak K.M."/>
            <person name="Andrzejewski T.M."/>
            <person name="Davidsen T.M."/>
            <person name="Wayne K.J."/>
            <person name="Tettelin H."/>
            <person name="Glass J.I."/>
            <person name="Rusch D."/>
            <person name="Podicherti R."/>
            <person name="Tsui H.-C.T."/>
            <person name="Winkler M.E."/>
        </authorList>
    </citation>
    <scope>NUCLEOTIDE SEQUENCE</scope>
</reference>
<sequence>VVLLFPSGHFSATEVGPIWCYC</sequence>
<evidence type="ECO:0000313" key="1">
    <source>
        <dbReference type="EMBL" id="SVD11596.1"/>
    </source>
</evidence>
<gene>
    <name evidence="1" type="ORF">METZ01_LOCUS364450</name>
</gene>
<accession>A0A382SP34</accession>
<organism evidence="1">
    <name type="scientific">marine metagenome</name>
    <dbReference type="NCBI Taxonomy" id="408172"/>
    <lineage>
        <taxon>unclassified sequences</taxon>
        <taxon>metagenomes</taxon>
        <taxon>ecological metagenomes</taxon>
    </lineage>
</organism>
<feature type="non-terminal residue" evidence="1">
    <location>
        <position position="1"/>
    </location>
</feature>
<feature type="non-terminal residue" evidence="1">
    <location>
        <position position="22"/>
    </location>
</feature>
<name>A0A382SP34_9ZZZZ</name>